<dbReference type="Proteomes" id="UP000760668">
    <property type="component" value="Unassembled WGS sequence"/>
</dbReference>
<reference evidence="1" key="2">
    <citation type="submission" date="2021-09" db="EMBL/GenBank/DDBJ databases">
        <authorList>
            <person name="Gilroy R."/>
        </authorList>
    </citation>
    <scope>NUCLEOTIDE SEQUENCE</scope>
    <source>
        <strain evidence="1">CHK179-5677</strain>
    </source>
</reference>
<dbReference type="EMBL" id="DYUC01000023">
    <property type="protein sequence ID" value="HJG85981.1"/>
    <property type="molecule type" value="Genomic_DNA"/>
</dbReference>
<reference evidence="1" key="1">
    <citation type="journal article" date="2021" name="PeerJ">
        <title>Extensive microbial diversity within the chicken gut microbiome revealed by metagenomics and culture.</title>
        <authorList>
            <person name="Gilroy R."/>
            <person name="Ravi A."/>
            <person name="Getino M."/>
            <person name="Pursley I."/>
            <person name="Horton D.L."/>
            <person name="Alikhan N.F."/>
            <person name="Baker D."/>
            <person name="Gharbi K."/>
            <person name="Hall N."/>
            <person name="Watson M."/>
            <person name="Adriaenssens E.M."/>
            <person name="Foster-Nyarko E."/>
            <person name="Jarju S."/>
            <person name="Secka A."/>
            <person name="Antonio M."/>
            <person name="Oren A."/>
            <person name="Chaudhuri R.R."/>
            <person name="La Ragione R."/>
            <person name="Hildebrand F."/>
            <person name="Pallen M.J."/>
        </authorList>
    </citation>
    <scope>NUCLEOTIDE SEQUENCE</scope>
    <source>
        <strain evidence="1">CHK179-5677</strain>
    </source>
</reference>
<evidence type="ECO:0000313" key="2">
    <source>
        <dbReference type="Proteomes" id="UP000760668"/>
    </source>
</evidence>
<dbReference type="AlphaFoldDB" id="A0A921MKZ1"/>
<accession>A0A921MKZ1</accession>
<protein>
    <recommendedName>
        <fullName evidence="3">HPr family phosphocarrier protein</fullName>
    </recommendedName>
</protein>
<evidence type="ECO:0000313" key="1">
    <source>
        <dbReference type="EMBL" id="HJG85981.1"/>
    </source>
</evidence>
<comment type="caution">
    <text evidence="1">The sequence shown here is derived from an EMBL/GenBank/DDBJ whole genome shotgun (WGS) entry which is preliminary data.</text>
</comment>
<evidence type="ECO:0008006" key="3">
    <source>
        <dbReference type="Google" id="ProtNLM"/>
    </source>
</evidence>
<dbReference type="RefSeq" id="WP_294535267.1">
    <property type="nucleotide sequence ID" value="NZ_DYUC01000023.1"/>
</dbReference>
<organism evidence="1 2">
    <name type="scientific">Pseudoflavonifractor capillosus</name>
    <dbReference type="NCBI Taxonomy" id="106588"/>
    <lineage>
        <taxon>Bacteria</taxon>
        <taxon>Bacillati</taxon>
        <taxon>Bacillota</taxon>
        <taxon>Clostridia</taxon>
        <taxon>Eubacteriales</taxon>
        <taxon>Oscillospiraceae</taxon>
        <taxon>Pseudoflavonifractor</taxon>
    </lineage>
</organism>
<sequence length="80" mass="9142">MTVVRKFRSAEEIRRLRRMACSVPEEVMLREVEGDVLADAKSLIGLFALDYSRPVCIITESQELLSQLDYLDEEAQCASF</sequence>
<proteinExistence type="predicted"/>
<name>A0A921MKZ1_9FIRM</name>
<gene>
    <name evidence="1" type="ORF">K8V01_02960</name>
</gene>